<evidence type="ECO:0000313" key="2">
    <source>
        <dbReference type="EMBL" id="KAL1303218.1"/>
    </source>
</evidence>
<feature type="transmembrane region" description="Helical" evidence="1">
    <location>
        <begin position="629"/>
        <end position="649"/>
    </location>
</feature>
<accession>A0ABR3PBB5</accession>
<feature type="transmembrane region" description="Helical" evidence="1">
    <location>
        <begin position="452"/>
        <end position="477"/>
    </location>
</feature>
<keyword evidence="1" id="KW-0812">Transmembrane</keyword>
<gene>
    <name evidence="2" type="ORF">AAFC00_006635</name>
</gene>
<keyword evidence="1" id="KW-0472">Membrane</keyword>
<name>A0ABR3PBB5_9PEZI</name>
<dbReference type="EMBL" id="JBFMKM010000010">
    <property type="protein sequence ID" value="KAL1303218.1"/>
    <property type="molecule type" value="Genomic_DNA"/>
</dbReference>
<protein>
    <submittedName>
        <fullName evidence="2">Uncharacterized protein</fullName>
    </submittedName>
</protein>
<organism evidence="2 3">
    <name type="scientific">Neodothiora populina</name>
    <dbReference type="NCBI Taxonomy" id="2781224"/>
    <lineage>
        <taxon>Eukaryota</taxon>
        <taxon>Fungi</taxon>
        <taxon>Dikarya</taxon>
        <taxon>Ascomycota</taxon>
        <taxon>Pezizomycotina</taxon>
        <taxon>Dothideomycetes</taxon>
        <taxon>Dothideomycetidae</taxon>
        <taxon>Dothideales</taxon>
        <taxon>Dothioraceae</taxon>
        <taxon>Neodothiora</taxon>
    </lineage>
</organism>
<feature type="transmembrane region" description="Helical" evidence="1">
    <location>
        <begin position="489"/>
        <end position="517"/>
    </location>
</feature>
<reference evidence="2 3" key="1">
    <citation type="submission" date="2024-07" db="EMBL/GenBank/DDBJ databases">
        <title>Draft sequence of the Neodothiora populina.</title>
        <authorList>
            <person name="Drown D.D."/>
            <person name="Schuette U.S."/>
            <person name="Buechlein A.B."/>
            <person name="Rusch D.R."/>
            <person name="Winton L.W."/>
            <person name="Adams G.A."/>
        </authorList>
    </citation>
    <scope>NUCLEOTIDE SEQUENCE [LARGE SCALE GENOMIC DNA]</scope>
    <source>
        <strain evidence="2 3">CPC 39397</strain>
    </source>
</reference>
<evidence type="ECO:0000313" key="3">
    <source>
        <dbReference type="Proteomes" id="UP001562354"/>
    </source>
</evidence>
<feature type="transmembrane region" description="Helical" evidence="1">
    <location>
        <begin position="256"/>
        <end position="275"/>
    </location>
</feature>
<evidence type="ECO:0000256" key="1">
    <source>
        <dbReference type="SAM" id="Phobius"/>
    </source>
</evidence>
<dbReference type="GeneID" id="95980334"/>
<comment type="caution">
    <text evidence="2">The sequence shown here is derived from an EMBL/GenBank/DDBJ whole genome shotgun (WGS) entry which is preliminary data.</text>
</comment>
<proteinExistence type="predicted"/>
<dbReference type="RefSeq" id="XP_069199493.1">
    <property type="nucleotide sequence ID" value="XM_069346624.1"/>
</dbReference>
<dbReference type="Proteomes" id="UP001562354">
    <property type="component" value="Unassembled WGS sequence"/>
</dbReference>
<keyword evidence="3" id="KW-1185">Reference proteome</keyword>
<keyword evidence="1" id="KW-1133">Transmembrane helix</keyword>
<sequence>MSCNPYDLPQALSTLNPSKWTNTCIHHLMNITANFTGLASAGIQLVDKNGNNVSEFSAQTWGVTYRSCETACNGENVPIDFNFPNFASSITNYFLPWIALCAQLPYETGDNYSNVMSFFLAVGSPALVTYSLTVTILNRYWVRGKFNKLFDRALSTNVRSSYPEMHLLVRAAQFVLQEIQQVPIRLSQEDGWLSSLIVLPENLKWWINARKKLKDTRREVTPSLVAQIFLAFVAYLFTVIASFITSVGDMGVALDISSGSLWLWLIPVIWGWVLVGTQIQPKGIDDALKHSGATRALEPPIMDGVHTVKAGQRGIVSRSGLTPQPHGNQTNEGGFETHTLDYLDIPTWNGADVGGDERRHGPIYNYAKLFTWSEVARVIEQAISTELDQIENDKAVEQDAGQNKRWDPLLREGNLRGDGLAVSRYCGLSNPRTRMKAYPTRREIPGEVWKRLLAACVMAVFVQAGTTGPSILIAYLTPTVGLGCRSGGYLLYGCLGIFVWICLLTSALLSHWAMLLYQDKHILSPSTDFREPYRNGDDPETNAAASGPSAYTRTWKHSSICAAAVLLRYTGKTVAVLNGLWLIVSTLLEYTGVYDNCWCKSDRLGKGDTGWVVLFKGASDLKQAANSSWAAGVATSLLVCSISLAIFYLGCSDQEASD</sequence>
<feature type="transmembrane region" description="Helical" evidence="1">
    <location>
        <begin position="118"/>
        <end position="142"/>
    </location>
</feature>
<feature type="transmembrane region" description="Helical" evidence="1">
    <location>
        <begin position="220"/>
        <end position="244"/>
    </location>
</feature>